<sequence length="93" mass="10612">MPPPPAPPYPGVLSDPKLPILEPPAKSIKCREHRVSEDKFALCAAQYQSYTTRLTPQQRSLLEGYYFVIPFTHPTIDACNMQNRPKLLPRFQC</sequence>
<reference evidence="1 3" key="2">
    <citation type="journal article" date="2018" name="Plant J.">
        <title>The Physcomitrella patens chromosome-scale assembly reveals moss genome structure and evolution.</title>
        <authorList>
            <person name="Lang D."/>
            <person name="Ullrich K.K."/>
            <person name="Murat F."/>
            <person name="Fuchs J."/>
            <person name="Jenkins J."/>
            <person name="Haas F.B."/>
            <person name="Piednoel M."/>
            <person name="Gundlach H."/>
            <person name="Van Bel M."/>
            <person name="Meyberg R."/>
            <person name="Vives C."/>
            <person name="Morata J."/>
            <person name="Symeonidi A."/>
            <person name="Hiss M."/>
            <person name="Muchero W."/>
            <person name="Kamisugi Y."/>
            <person name="Saleh O."/>
            <person name="Blanc G."/>
            <person name="Decker E.L."/>
            <person name="van Gessel N."/>
            <person name="Grimwood J."/>
            <person name="Hayes R.D."/>
            <person name="Graham S.W."/>
            <person name="Gunter L.E."/>
            <person name="McDaniel S.F."/>
            <person name="Hoernstein S.N.W."/>
            <person name="Larsson A."/>
            <person name="Li F.W."/>
            <person name="Perroud P.F."/>
            <person name="Phillips J."/>
            <person name="Ranjan P."/>
            <person name="Rokshar D.S."/>
            <person name="Rothfels C.J."/>
            <person name="Schneider L."/>
            <person name="Shu S."/>
            <person name="Stevenson D.W."/>
            <person name="Thummler F."/>
            <person name="Tillich M."/>
            <person name="Villarreal Aguilar J.C."/>
            <person name="Widiez T."/>
            <person name="Wong G.K."/>
            <person name="Wymore A."/>
            <person name="Zhang Y."/>
            <person name="Zimmer A.D."/>
            <person name="Quatrano R.S."/>
            <person name="Mayer K.F.X."/>
            <person name="Goodstein D."/>
            <person name="Casacuberta J.M."/>
            <person name="Vandepoele K."/>
            <person name="Reski R."/>
            <person name="Cuming A.C."/>
            <person name="Tuskan G.A."/>
            <person name="Maumus F."/>
            <person name="Salse J."/>
            <person name="Schmutz J."/>
            <person name="Rensing S.A."/>
        </authorList>
    </citation>
    <scope>NUCLEOTIDE SEQUENCE [LARGE SCALE GENOMIC DNA]</scope>
    <source>
        <strain evidence="2 3">cv. Gransden 2004</strain>
    </source>
</reference>
<accession>A0A2K1J550</accession>
<dbReference type="EMBL" id="ABEU02000017">
    <property type="protein sequence ID" value="PNR36656.1"/>
    <property type="molecule type" value="Genomic_DNA"/>
</dbReference>
<evidence type="ECO:0000313" key="2">
    <source>
        <dbReference type="EnsemblPlants" id="Pp3c17_22840V3.1"/>
    </source>
</evidence>
<dbReference type="InParanoid" id="A0A2K1J550"/>
<keyword evidence="3" id="KW-1185">Reference proteome</keyword>
<evidence type="ECO:0000313" key="1">
    <source>
        <dbReference type="EMBL" id="PNR36656.1"/>
    </source>
</evidence>
<reference evidence="1 3" key="1">
    <citation type="journal article" date="2008" name="Science">
        <title>The Physcomitrella genome reveals evolutionary insights into the conquest of land by plants.</title>
        <authorList>
            <person name="Rensing S."/>
            <person name="Lang D."/>
            <person name="Zimmer A."/>
            <person name="Terry A."/>
            <person name="Salamov A."/>
            <person name="Shapiro H."/>
            <person name="Nishiyama T."/>
            <person name="Perroud P.-F."/>
            <person name="Lindquist E."/>
            <person name="Kamisugi Y."/>
            <person name="Tanahashi T."/>
            <person name="Sakakibara K."/>
            <person name="Fujita T."/>
            <person name="Oishi K."/>
            <person name="Shin-I T."/>
            <person name="Kuroki Y."/>
            <person name="Toyoda A."/>
            <person name="Suzuki Y."/>
            <person name="Hashimoto A."/>
            <person name="Yamaguchi K."/>
            <person name="Sugano A."/>
            <person name="Kohara Y."/>
            <person name="Fujiyama A."/>
            <person name="Anterola A."/>
            <person name="Aoki S."/>
            <person name="Ashton N."/>
            <person name="Barbazuk W.B."/>
            <person name="Barker E."/>
            <person name="Bennetzen J."/>
            <person name="Bezanilla M."/>
            <person name="Blankenship R."/>
            <person name="Cho S.H."/>
            <person name="Dutcher S."/>
            <person name="Estelle M."/>
            <person name="Fawcett J.A."/>
            <person name="Gundlach H."/>
            <person name="Hanada K."/>
            <person name="Heyl A."/>
            <person name="Hicks K.A."/>
            <person name="Hugh J."/>
            <person name="Lohr M."/>
            <person name="Mayer K."/>
            <person name="Melkozernov A."/>
            <person name="Murata T."/>
            <person name="Nelson D."/>
            <person name="Pils B."/>
            <person name="Prigge M."/>
            <person name="Reiss B."/>
            <person name="Renner T."/>
            <person name="Rombauts S."/>
            <person name="Rushton P."/>
            <person name="Sanderfoot A."/>
            <person name="Schween G."/>
            <person name="Shiu S.-H."/>
            <person name="Stueber K."/>
            <person name="Theodoulou F.L."/>
            <person name="Tu H."/>
            <person name="Van de Peer Y."/>
            <person name="Verrier P.J."/>
            <person name="Waters E."/>
            <person name="Wood A."/>
            <person name="Yang L."/>
            <person name="Cove D."/>
            <person name="Cuming A."/>
            <person name="Hasebe M."/>
            <person name="Lucas S."/>
            <person name="Mishler D.B."/>
            <person name="Reski R."/>
            <person name="Grigoriev I."/>
            <person name="Quatrano R.S."/>
            <person name="Boore J.L."/>
        </authorList>
    </citation>
    <scope>NUCLEOTIDE SEQUENCE [LARGE SCALE GENOMIC DNA]</scope>
    <source>
        <strain evidence="2 3">cv. Gransden 2004</strain>
    </source>
</reference>
<dbReference type="Proteomes" id="UP000006727">
    <property type="component" value="Chromosome 17"/>
</dbReference>
<dbReference type="AlphaFoldDB" id="A0A2K1J550"/>
<dbReference type="Gramene" id="Pp3c17_22840V3.1">
    <property type="protein sequence ID" value="Pp3c17_22840V3.1"/>
    <property type="gene ID" value="Pp3c17_22840"/>
</dbReference>
<evidence type="ECO:0000313" key="3">
    <source>
        <dbReference type="Proteomes" id="UP000006727"/>
    </source>
</evidence>
<reference evidence="2" key="3">
    <citation type="submission" date="2020-12" db="UniProtKB">
        <authorList>
            <consortium name="EnsemblPlants"/>
        </authorList>
    </citation>
    <scope>IDENTIFICATION</scope>
</reference>
<proteinExistence type="predicted"/>
<name>A0A2K1J550_PHYPA</name>
<organism evidence="1">
    <name type="scientific">Physcomitrium patens</name>
    <name type="common">Spreading-leaved earth moss</name>
    <name type="synonym">Physcomitrella patens</name>
    <dbReference type="NCBI Taxonomy" id="3218"/>
    <lineage>
        <taxon>Eukaryota</taxon>
        <taxon>Viridiplantae</taxon>
        <taxon>Streptophyta</taxon>
        <taxon>Embryophyta</taxon>
        <taxon>Bryophyta</taxon>
        <taxon>Bryophytina</taxon>
        <taxon>Bryopsida</taxon>
        <taxon>Funariidae</taxon>
        <taxon>Funariales</taxon>
        <taxon>Funariaceae</taxon>
        <taxon>Physcomitrium</taxon>
    </lineage>
</organism>
<dbReference type="EnsemblPlants" id="Pp3c17_22840V3.1">
    <property type="protein sequence ID" value="Pp3c17_22840V3.1"/>
    <property type="gene ID" value="Pp3c17_22840"/>
</dbReference>
<gene>
    <name evidence="1" type="ORF">PHYPA_022507</name>
</gene>
<protein>
    <submittedName>
        <fullName evidence="1 2">Uncharacterized protein</fullName>
    </submittedName>
</protein>